<protein>
    <submittedName>
        <fullName evidence="2">Transcriptional regulator PadR-like family protein</fullName>
    </submittedName>
</protein>
<sequence length="135" mass="14731">MNQAGRLGRVEAGRLGRVEADGLDGLIYIGSIGGVEPLQRIGKATVDVLEVLLGADEPRWGLEIIKLTGRPSGSVYPLLDRLERAGWVTSTWDDDAERRGPRRRMYRLTAEGAAEARRVVARAAPAPRFAPRTAQ</sequence>
<dbReference type="InterPro" id="IPR036388">
    <property type="entry name" value="WH-like_DNA-bd_sf"/>
</dbReference>
<keyword evidence="3" id="KW-1185">Reference proteome</keyword>
<dbReference type="SUPFAM" id="SSF46785">
    <property type="entry name" value="Winged helix' DNA-binding domain"/>
    <property type="match status" value="1"/>
</dbReference>
<evidence type="ECO:0000313" key="3">
    <source>
        <dbReference type="Proteomes" id="UP000198583"/>
    </source>
</evidence>
<dbReference type="STRING" id="84724.SAMN04488564_106248"/>
<reference evidence="3" key="1">
    <citation type="submission" date="2016-10" db="EMBL/GenBank/DDBJ databases">
        <authorList>
            <person name="Varghese N."/>
            <person name="Submissions S."/>
        </authorList>
    </citation>
    <scope>NUCLEOTIDE SEQUENCE [LARGE SCALE GENOMIC DNA]</scope>
    <source>
        <strain evidence="3">DSM 44232</strain>
    </source>
</reference>
<organism evidence="2 3">
    <name type="scientific">Lentzea waywayandensis</name>
    <dbReference type="NCBI Taxonomy" id="84724"/>
    <lineage>
        <taxon>Bacteria</taxon>
        <taxon>Bacillati</taxon>
        <taxon>Actinomycetota</taxon>
        <taxon>Actinomycetes</taxon>
        <taxon>Pseudonocardiales</taxon>
        <taxon>Pseudonocardiaceae</taxon>
        <taxon>Lentzea</taxon>
    </lineage>
</organism>
<dbReference type="InterPro" id="IPR005149">
    <property type="entry name" value="Tscrpt_reg_PadR_N"/>
</dbReference>
<gene>
    <name evidence="2" type="ORF">SAMN04488564_106248</name>
</gene>
<dbReference type="Proteomes" id="UP000198583">
    <property type="component" value="Unassembled WGS sequence"/>
</dbReference>
<dbReference type="PANTHER" id="PTHR33169:SF14">
    <property type="entry name" value="TRANSCRIPTIONAL REGULATOR RV3488"/>
    <property type="match status" value="1"/>
</dbReference>
<dbReference type="AlphaFoldDB" id="A0A1I6EY20"/>
<evidence type="ECO:0000259" key="1">
    <source>
        <dbReference type="Pfam" id="PF03551"/>
    </source>
</evidence>
<dbReference type="InterPro" id="IPR052509">
    <property type="entry name" value="Metal_resp_DNA-bind_regulator"/>
</dbReference>
<proteinExistence type="predicted"/>
<feature type="domain" description="Transcription regulator PadR N-terminal" evidence="1">
    <location>
        <begin position="48"/>
        <end position="117"/>
    </location>
</feature>
<dbReference type="Pfam" id="PF03551">
    <property type="entry name" value="PadR"/>
    <property type="match status" value="1"/>
</dbReference>
<dbReference type="PANTHER" id="PTHR33169">
    <property type="entry name" value="PADR-FAMILY TRANSCRIPTIONAL REGULATOR"/>
    <property type="match status" value="1"/>
</dbReference>
<name>A0A1I6EY20_9PSEU</name>
<dbReference type="InterPro" id="IPR036390">
    <property type="entry name" value="WH_DNA-bd_sf"/>
</dbReference>
<accession>A0A1I6EY20</accession>
<dbReference type="Gene3D" id="1.10.10.10">
    <property type="entry name" value="Winged helix-like DNA-binding domain superfamily/Winged helix DNA-binding domain"/>
    <property type="match status" value="1"/>
</dbReference>
<dbReference type="EMBL" id="FOYL01000006">
    <property type="protein sequence ID" value="SFR22575.1"/>
    <property type="molecule type" value="Genomic_DNA"/>
</dbReference>
<evidence type="ECO:0000313" key="2">
    <source>
        <dbReference type="EMBL" id="SFR22575.1"/>
    </source>
</evidence>